<dbReference type="Gene3D" id="3.40.30.10">
    <property type="entry name" value="Glutaredoxin"/>
    <property type="match status" value="1"/>
</dbReference>
<proteinExistence type="predicted"/>
<reference evidence="2" key="1">
    <citation type="journal article" date="2014" name="Nat. Commun.">
        <title>The emerging biofuel crop Camelina sativa retains a highly undifferentiated hexaploid genome structure.</title>
        <authorList>
            <person name="Kagale S."/>
            <person name="Koh C."/>
            <person name="Nixon J."/>
            <person name="Bollina V."/>
            <person name="Clarke W.E."/>
            <person name="Tuteja R."/>
            <person name="Spillane C."/>
            <person name="Robinson S.J."/>
            <person name="Links M.G."/>
            <person name="Clarke C."/>
            <person name="Higgins E.E."/>
            <person name="Huebert T."/>
            <person name="Sharpe A.G."/>
            <person name="Parkin I.A."/>
        </authorList>
    </citation>
    <scope>NUCLEOTIDE SEQUENCE [LARGE SCALE GENOMIC DNA]</scope>
    <source>
        <strain evidence="2">cv. DH55</strain>
    </source>
</reference>
<gene>
    <name evidence="3" type="primary">LOC104708459</name>
</gene>
<sequence>MKGMKERLVKKIKLITTVKTLKQGLALHKSNIDRTIHHLRDEIVAESGQSRGCVTPTLLELEDAEVEQSLEEERRILLEFEDNCPPGGEDSVVFYTTGLRGVRKTFEACRRVRFLLENHKVMFRERDVSMDSEFREEMWRLLGGKVTSPRLFIRGRYIGGAEEVVALNENGKLKKLLSGISQVDSPCEACENERFLICSSCNGSSKVLADHHDEETSNDKMWTRCIDKMWTRCIECNENGLVRCPLCT</sequence>
<dbReference type="PANTHER" id="PTHR45669:SF14">
    <property type="entry name" value="EMB|CAB81925.1-RELATED"/>
    <property type="match status" value="1"/>
</dbReference>
<dbReference type="InterPro" id="IPR002109">
    <property type="entry name" value="Glutaredoxin"/>
</dbReference>
<dbReference type="Pfam" id="PF00462">
    <property type="entry name" value="Glutaredoxin"/>
    <property type="match status" value="1"/>
</dbReference>
<evidence type="ECO:0000259" key="1">
    <source>
        <dbReference type="Pfam" id="PF00462"/>
    </source>
</evidence>
<organism evidence="2 3">
    <name type="scientific">Camelina sativa</name>
    <name type="common">False flax</name>
    <name type="synonym">Myagrum sativum</name>
    <dbReference type="NCBI Taxonomy" id="90675"/>
    <lineage>
        <taxon>Eukaryota</taxon>
        <taxon>Viridiplantae</taxon>
        <taxon>Streptophyta</taxon>
        <taxon>Embryophyta</taxon>
        <taxon>Tracheophyta</taxon>
        <taxon>Spermatophyta</taxon>
        <taxon>Magnoliopsida</taxon>
        <taxon>eudicotyledons</taxon>
        <taxon>Gunneridae</taxon>
        <taxon>Pentapetalae</taxon>
        <taxon>rosids</taxon>
        <taxon>malvids</taxon>
        <taxon>Brassicales</taxon>
        <taxon>Brassicaceae</taxon>
        <taxon>Camelineae</taxon>
        <taxon>Camelina</taxon>
    </lineage>
</organism>
<name>A0ABM0TAK1_CAMSA</name>
<dbReference type="Proteomes" id="UP000694864">
    <property type="component" value="Chromosome 8"/>
</dbReference>
<dbReference type="PANTHER" id="PTHR45669">
    <property type="entry name" value="GLUTAREDOXIN DOMAIN-CONTAINING CYSTEINE-RICH PROTEIN CG12206-RELATED"/>
    <property type="match status" value="1"/>
</dbReference>
<dbReference type="InterPro" id="IPR036249">
    <property type="entry name" value="Thioredoxin-like_sf"/>
</dbReference>
<dbReference type="GeneID" id="104708459"/>
<dbReference type="PROSITE" id="PS51354">
    <property type="entry name" value="GLUTAREDOXIN_2"/>
    <property type="match status" value="1"/>
</dbReference>
<feature type="domain" description="Glutaredoxin" evidence="1">
    <location>
        <begin position="92"/>
        <end position="158"/>
    </location>
</feature>
<accession>A0ABM0TAK1</accession>
<dbReference type="Pfam" id="PF23733">
    <property type="entry name" value="GRXCR1-2_C"/>
    <property type="match status" value="1"/>
</dbReference>
<dbReference type="CDD" id="cd03031">
    <property type="entry name" value="GRX_GRX_like"/>
    <property type="match status" value="1"/>
</dbReference>
<reference evidence="3" key="2">
    <citation type="submission" date="2025-08" db="UniProtKB">
        <authorList>
            <consortium name="RefSeq"/>
        </authorList>
    </citation>
    <scope>IDENTIFICATION</scope>
    <source>
        <tissue evidence="3">Leaf</tissue>
    </source>
</reference>
<evidence type="ECO:0000313" key="3">
    <source>
        <dbReference type="RefSeq" id="XP_010423337.1"/>
    </source>
</evidence>
<dbReference type="RefSeq" id="XP_010423337.1">
    <property type="nucleotide sequence ID" value="XM_010425035.1"/>
</dbReference>
<protein>
    <submittedName>
        <fullName evidence="3">Uncharacterized protein At3g28850-like</fullName>
    </submittedName>
</protein>
<dbReference type="SUPFAM" id="SSF52833">
    <property type="entry name" value="Thioredoxin-like"/>
    <property type="match status" value="1"/>
</dbReference>
<keyword evidence="2" id="KW-1185">Reference proteome</keyword>
<evidence type="ECO:0000313" key="2">
    <source>
        <dbReference type="Proteomes" id="UP000694864"/>
    </source>
</evidence>